<protein>
    <recommendedName>
        <fullName evidence="6">MBD domain-containing protein</fullName>
    </recommendedName>
</protein>
<name>A0AA88V8K4_9ASTE</name>
<evidence type="ECO:0000256" key="1">
    <source>
        <dbReference type="ARBA" id="ARBA00004123"/>
    </source>
</evidence>
<feature type="domain" description="MBD" evidence="6">
    <location>
        <begin position="137"/>
        <end position="208"/>
    </location>
</feature>
<feature type="domain" description="MBD" evidence="6">
    <location>
        <begin position="39"/>
        <end position="111"/>
    </location>
</feature>
<evidence type="ECO:0000256" key="3">
    <source>
        <dbReference type="ARBA" id="ARBA00023125"/>
    </source>
</evidence>
<keyword evidence="5" id="KW-0539">Nucleus</keyword>
<evidence type="ECO:0000256" key="2">
    <source>
        <dbReference type="ARBA" id="ARBA00023015"/>
    </source>
</evidence>
<organism evidence="7 8">
    <name type="scientific">Escallonia herrerae</name>
    <dbReference type="NCBI Taxonomy" id="1293975"/>
    <lineage>
        <taxon>Eukaryota</taxon>
        <taxon>Viridiplantae</taxon>
        <taxon>Streptophyta</taxon>
        <taxon>Embryophyta</taxon>
        <taxon>Tracheophyta</taxon>
        <taxon>Spermatophyta</taxon>
        <taxon>Magnoliopsida</taxon>
        <taxon>eudicotyledons</taxon>
        <taxon>Gunneridae</taxon>
        <taxon>Pentapetalae</taxon>
        <taxon>asterids</taxon>
        <taxon>campanulids</taxon>
        <taxon>Escalloniales</taxon>
        <taxon>Escalloniaceae</taxon>
        <taxon>Escallonia</taxon>
    </lineage>
</organism>
<keyword evidence="4" id="KW-0804">Transcription</keyword>
<dbReference type="PROSITE" id="PS50982">
    <property type="entry name" value="MBD"/>
    <property type="match status" value="2"/>
</dbReference>
<dbReference type="InterPro" id="IPR001739">
    <property type="entry name" value="Methyl_CpG_DNA-bd"/>
</dbReference>
<dbReference type="InterPro" id="IPR016177">
    <property type="entry name" value="DNA-bd_dom_sf"/>
</dbReference>
<accession>A0AA88V8K4</accession>
<proteinExistence type="predicted"/>
<comment type="caution">
    <text evidence="7">The sequence shown here is derived from an EMBL/GenBank/DDBJ whole genome shotgun (WGS) entry which is preliminary data.</text>
</comment>
<sequence length="303" mass="34027">MEEQKALPRSMQLVPLQRLRRGYHGHGKSNHRQLAVVAPTTTTSSSFKLPDGWVVEEVPRSDGSRVDKYYYEPGSGRKFRSTKEIERYLNGEEYTPRSRGLIVKNLGSRRMIISGGKMLRLDDEESNQWQLAVVAPRNAAASSPYNLPDGWVVEEVPRSSGGSTDKYYYEPGTGQKFRSLVAVEKHLTELKENTPLSQALADLKEYSTPLSKALAELKEYNTPLAKAFKLRSHVKKCRSLKKICSGDNVQASTFTSPPVKVNWVLASPGGDAWNPFIGETLIQEPVKQQWSTSFILAINEMEH</sequence>
<dbReference type="Pfam" id="PF01429">
    <property type="entry name" value="MBD"/>
    <property type="match status" value="2"/>
</dbReference>
<feature type="non-terminal residue" evidence="7">
    <location>
        <position position="1"/>
    </location>
</feature>
<keyword evidence="8" id="KW-1185">Reference proteome</keyword>
<dbReference type="PANTHER" id="PTHR12396:SF38">
    <property type="entry name" value="METHYL-CPG-BINDING DOMAIN-CONTAINING PROTEIN 7"/>
    <property type="match status" value="1"/>
</dbReference>
<evidence type="ECO:0000256" key="5">
    <source>
        <dbReference type="ARBA" id="ARBA00023242"/>
    </source>
</evidence>
<dbReference type="PANTHER" id="PTHR12396">
    <property type="entry name" value="METHYL-CPG BINDING PROTEIN, MBD"/>
    <property type="match status" value="1"/>
</dbReference>
<keyword evidence="3" id="KW-0238">DNA-binding</keyword>
<dbReference type="SUPFAM" id="SSF54171">
    <property type="entry name" value="DNA-binding domain"/>
    <property type="match status" value="2"/>
</dbReference>
<evidence type="ECO:0000256" key="4">
    <source>
        <dbReference type="ARBA" id="ARBA00023163"/>
    </source>
</evidence>
<comment type="subcellular location">
    <subcellularLocation>
        <location evidence="1">Nucleus</location>
    </subcellularLocation>
</comment>
<gene>
    <name evidence="7" type="ORF">RJ639_017992</name>
</gene>
<keyword evidence="2" id="KW-0805">Transcription regulation</keyword>
<dbReference type="Proteomes" id="UP001188597">
    <property type="component" value="Unassembled WGS sequence"/>
</dbReference>
<dbReference type="AlphaFoldDB" id="A0AA88V8K4"/>
<dbReference type="Gene3D" id="3.30.890.10">
    <property type="entry name" value="Methyl-cpg-binding Protein 2, Chain A"/>
    <property type="match status" value="2"/>
</dbReference>
<dbReference type="GO" id="GO:0003677">
    <property type="term" value="F:DNA binding"/>
    <property type="evidence" value="ECO:0007669"/>
    <property type="project" value="UniProtKB-KW"/>
</dbReference>
<evidence type="ECO:0000259" key="6">
    <source>
        <dbReference type="PROSITE" id="PS50982"/>
    </source>
</evidence>
<evidence type="ECO:0000313" key="7">
    <source>
        <dbReference type="EMBL" id="KAK3004017.1"/>
    </source>
</evidence>
<reference evidence="7" key="1">
    <citation type="submission" date="2022-12" db="EMBL/GenBank/DDBJ databases">
        <title>Draft genome assemblies for two species of Escallonia (Escalloniales).</title>
        <authorList>
            <person name="Chanderbali A."/>
            <person name="Dervinis C."/>
            <person name="Anghel I."/>
            <person name="Soltis D."/>
            <person name="Soltis P."/>
            <person name="Zapata F."/>
        </authorList>
    </citation>
    <scope>NUCLEOTIDE SEQUENCE</scope>
    <source>
        <strain evidence="7">UCBG64.0493</strain>
        <tissue evidence="7">Leaf</tissue>
    </source>
</reference>
<evidence type="ECO:0000313" key="8">
    <source>
        <dbReference type="Proteomes" id="UP001188597"/>
    </source>
</evidence>
<dbReference type="EMBL" id="JAVXUP010002325">
    <property type="protein sequence ID" value="KAK3004017.1"/>
    <property type="molecule type" value="Genomic_DNA"/>
</dbReference>
<dbReference type="GO" id="GO:0005634">
    <property type="term" value="C:nucleus"/>
    <property type="evidence" value="ECO:0007669"/>
    <property type="project" value="UniProtKB-SubCell"/>
</dbReference>